<dbReference type="PROSITE" id="PS51257">
    <property type="entry name" value="PROKAR_LIPOPROTEIN"/>
    <property type="match status" value="1"/>
</dbReference>
<dbReference type="GO" id="GO:1904680">
    <property type="term" value="F:peptide transmembrane transporter activity"/>
    <property type="evidence" value="ECO:0007669"/>
    <property type="project" value="TreeGrafter"/>
</dbReference>
<dbReference type="PANTHER" id="PTHR30290">
    <property type="entry name" value="PERIPLASMIC BINDING COMPONENT OF ABC TRANSPORTER"/>
    <property type="match status" value="1"/>
</dbReference>
<evidence type="ECO:0000313" key="5">
    <source>
        <dbReference type="EMBL" id="VAX20059.1"/>
    </source>
</evidence>
<dbReference type="FunFam" id="3.10.105.10:FF:000006">
    <property type="entry name" value="Peptide ABC transporter substrate-binding protein"/>
    <property type="match status" value="1"/>
</dbReference>
<dbReference type="PANTHER" id="PTHR30290:SF38">
    <property type="entry name" value="D,D-DIPEPTIDE-BINDING PERIPLASMIC PROTEIN DDPA-RELATED"/>
    <property type="match status" value="1"/>
</dbReference>
<dbReference type="GO" id="GO:0042597">
    <property type="term" value="C:periplasmic space"/>
    <property type="evidence" value="ECO:0007669"/>
    <property type="project" value="UniProtKB-ARBA"/>
</dbReference>
<dbReference type="Pfam" id="PF00496">
    <property type="entry name" value="SBP_bac_5"/>
    <property type="match status" value="1"/>
</dbReference>
<dbReference type="PIRSF" id="PIRSF002741">
    <property type="entry name" value="MppA"/>
    <property type="match status" value="1"/>
</dbReference>
<dbReference type="AlphaFoldDB" id="A0A3B1BQ40"/>
<proteinExistence type="inferred from homology"/>
<reference evidence="5" key="1">
    <citation type="submission" date="2018-06" db="EMBL/GenBank/DDBJ databases">
        <authorList>
            <person name="Zhirakovskaya E."/>
        </authorList>
    </citation>
    <scope>NUCLEOTIDE SEQUENCE</scope>
</reference>
<evidence type="ECO:0000256" key="1">
    <source>
        <dbReference type="ARBA" id="ARBA00005695"/>
    </source>
</evidence>
<evidence type="ECO:0000256" key="2">
    <source>
        <dbReference type="ARBA" id="ARBA00022448"/>
    </source>
</evidence>
<dbReference type="Gene3D" id="3.10.105.10">
    <property type="entry name" value="Dipeptide-binding Protein, Domain 3"/>
    <property type="match status" value="1"/>
</dbReference>
<dbReference type="SUPFAM" id="SSF53850">
    <property type="entry name" value="Periplasmic binding protein-like II"/>
    <property type="match status" value="1"/>
</dbReference>
<dbReference type="InterPro" id="IPR000914">
    <property type="entry name" value="SBP_5_dom"/>
</dbReference>
<protein>
    <submittedName>
        <fullName evidence="5">Oligopeptide ABC transporter, periplasmic oligopeptide-binding protein OppA (TC 3.A.1.5.1)</fullName>
    </submittedName>
</protein>
<keyword evidence="3" id="KW-0732">Signal</keyword>
<gene>
    <name evidence="5" type="ORF">MNBD_NITROSPINAE01-667</name>
</gene>
<sequence length="559" mass="64008">MKFGKTLFVSLVFMLSLAACSDSSKTAKPEKADEQVEAVTTQTEPLPEDFGDVYIDASIGDASNLIPYLSGDSASSAIQGMVFGSLLKTDKDLNLIGDLAETWDVSEDQRTITFHLRKNVKWHDGEPWTSHDLVYQYKMMIHPDVPSAYKETFFLIETVDAPDDYTFVVTFKEPFAPALARLSGMGGLPRHILKDVKPIDLIKHPISRKPIGNGPWRFVKWEAQARIVLESNPDHYTHRPWISQTVTRIIPDTATQFLELKSGGIDSMGLQPLQYLKQTDTKFFRENFAKYKYLGNGYTYLGYNLKRPMFADKRVRQAITYAIDKNELIEGVLMGLGRPATGPIKPETWAYNASVKRYPYNPEKAKALLAEVGWKDTDGDGILDKDGKPFEFEIITNQGNDLRKRSGEIIQQRLKKVGISVKLRIIEWSSFINNFLNKRNFDACMLGWSLGLDPDPYIIWHSSKTGEHEFNFISYKNEEVDQIIDRARKTFDIKERTKLYYRFQEIIAEDQPYTFLYVGESLPIVNKRFRGIVPGAAGISYNFDKWWVPKKEQRQTRVP</sequence>
<keyword evidence="2" id="KW-0813">Transport</keyword>
<dbReference type="CDD" id="cd08514">
    <property type="entry name" value="PBP2_AppA_like"/>
    <property type="match status" value="1"/>
</dbReference>
<name>A0A3B1BQ40_9ZZZZ</name>
<dbReference type="EMBL" id="UOGC01000100">
    <property type="protein sequence ID" value="VAX20059.1"/>
    <property type="molecule type" value="Genomic_DNA"/>
</dbReference>
<dbReference type="GO" id="GO:0015833">
    <property type="term" value="P:peptide transport"/>
    <property type="evidence" value="ECO:0007669"/>
    <property type="project" value="TreeGrafter"/>
</dbReference>
<accession>A0A3B1BQ40</accession>
<evidence type="ECO:0000259" key="4">
    <source>
        <dbReference type="Pfam" id="PF00496"/>
    </source>
</evidence>
<dbReference type="Gene3D" id="3.90.76.10">
    <property type="entry name" value="Dipeptide-binding Protein, Domain 1"/>
    <property type="match status" value="1"/>
</dbReference>
<dbReference type="PROSITE" id="PS01040">
    <property type="entry name" value="SBP_BACTERIAL_5"/>
    <property type="match status" value="1"/>
</dbReference>
<evidence type="ECO:0000256" key="3">
    <source>
        <dbReference type="ARBA" id="ARBA00022729"/>
    </source>
</evidence>
<dbReference type="InterPro" id="IPR023765">
    <property type="entry name" value="SBP_5_CS"/>
</dbReference>
<dbReference type="Gene3D" id="3.40.190.10">
    <property type="entry name" value="Periplasmic binding protein-like II"/>
    <property type="match status" value="1"/>
</dbReference>
<feature type="domain" description="Solute-binding protein family 5" evidence="4">
    <location>
        <begin position="95"/>
        <end position="465"/>
    </location>
</feature>
<dbReference type="InterPro" id="IPR030678">
    <property type="entry name" value="Peptide/Ni-bd"/>
</dbReference>
<dbReference type="GO" id="GO:0043190">
    <property type="term" value="C:ATP-binding cassette (ABC) transporter complex"/>
    <property type="evidence" value="ECO:0007669"/>
    <property type="project" value="InterPro"/>
</dbReference>
<organism evidence="5">
    <name type="scientific">hydrothermal vent metagenome</name>
    <dbReference type="NCBI Taxonomy" id="652676"/>
    <lineage>
        <taxon>unclassified sequences</taxon>
        <taxon>metagenomes</taxon>
        <taxon>ecological metagenomes</taxon>
    </lineage>
</organism>
<dbReference type="InterPro" id="IPR039424">
    <property type="entry name" value="SBP_5"/>
</dbReference>
<comment type="similarity">
    <text evidence="1">Belongs to the bacterial solute-binding protein 5 family.</text>
</comment>